<dbReference type="Pfam" id="PF12833">
    <property type="entry name" value="HTH_18"/>
    <property type="match status" value="1"/>
</dbReference>
<proteinExistence type="predicted"/>
<evidence type="ECO:0000256" key="1">
    <source>
        <dbReference type="ARBA" id="ARBA00023015"/>
    </source>
</evidence>
<dbReference type="InterPro" id="IPR050204">
    <property type="entry name" value="AraC_XylS_family_regulators"/>
</dbReference>
<accession>A0ABV8ABH9</accession>
<evidence type="ECO:0000259" key="4">
    <source>
        <dbReference type="PROSITE" id="PS01124"/>
    </source>
</evidence>
<feature type="domain" description="HTH araC/xylS-type" evidence="4">
    <location>
        <begin position="150"/>
        <end position="221"/>
    </location>
</feature>
<dbReference type="Gene3D" id="1.10.10.60">
    <property type="entry name" value="Homeodomain-like"/>
    <property type="match status" value="1"/>
</dbReference>
<comment type="caution">
    <text evidence="5">The sequence shown here is derived from an EMBL/GenBank/DDBJ whole genome shotgun (WGS) entry which is preliminary data.</text>
</comment>
<evidence type="ECO:0000313" key="5">
    <source>
        <dbReference type="EMBL" id="MFC3862695.1"/>
    </source>
</evidence>
<gene>
    <name evidence="5" type="ORF">ACFOPQ_18170</name>
</gene>
<organism evidence="5 6">
    <name type="scientific">Deinococcus antarcticus</name>
    <dbReference type="NCBI Taxonomy" id="1298767"/>
    <lineage>
        <taxon>Bacteria</taxon>
        <taxon>Thermotogati</taxon>
        <taxon>Deinococcota</taxon>
        <taxon>Deinococci</taxon>
        <taxon>Deinococcales</taxon>
        <taxon>Deinococcaceae</taxon>
        <taxon>Deinococcus</taxon>
    </lineage>
</organism>
<evidence type="ECO:0000313" key="6">
    <source>
        <dbReference type="Proteomes" id="UP001595748"/>
    </source>
</evidence>
<name>A0ABV8ABH9_9DEIO</name>
<keyword evidence="1" id="KW-0805">Transcription regulation</keyword>
<keyword evidence="2" id="KW-0238">DNA-binding</keyword>
<sequence>MDFDFRYLAPVSPLVQPFWATRSGTAREFVSTAGTSSELVFTRQGNRVQVALVGPSTQARPAPVPQDAEFLGVPFAPGTFLSSLPPRHALNGGLTLPLASSRAFWLNGSAIPIPHEDELDAFVTRLLRRGELQHSDVVERVLKGLPLPASLRTAQRQFLHATGLSSRQFGQIRRASEAAQLLRQGQPIADVVVLCGYSDQPHLTRALRRYWGQTPAQLRASVVSVQDFSGPPG</sequence>
<evidence type="ECO:0000256" key="3">
    <source>
        <dbReference type="ARBA" id="ARBA00023163"/>
    </source>
</evidence>
<keyword evidence="3" id="KW-0804">Transcription</keyword>
<dbReference type="InterPro" id="IPR018060">
    <property type="entry name" value="HTH_AraC"/>
</dbReference>
<evidence type="ECO:0000256" key="2">
    <source>
        <dbReference type="ARBA" id="ARBA00023125"/>
    </source>
</evidence>
<dbReference type="PROSITE" id="PS01124">
    <property type="entry name" value="HTH_ARAC_FAMILY_2"/>
    <property type="match status" value="1"/>
</dbReference>
<reference evidence="6" key="1">
    <citation type="journal article" date="2019" name="Int. J. Syst. Evol. Microbiol.">
        <title>The Global Catalogue of Microorganisms (GCM) 10K type strain sequencing project: providing services to taxonomists for standard genome sequencing and annotation.</title>
        <authorList>
            <consortium name="The Broad Institute Genomics Platform"/>
            <consortium name="The Broad Institute Genome Sequencing Center for Infectious Disease"/>
            <person name="Wu L."/>
            <person name="Ma J."/>
        </authorList>
    </citation>
    <scope>NUCLEOTIDE SEQUENCE [LARGE SCALE GENOMIC DNA]</scope>
    <source>
        <strain evidence="6">CCTCC AB 2013263</strain>
    </source>
</reference>
<keyword evidence="6" id="KW-1185">Reference proteome</keyword>
<dbReference type="EMBL" id="JBHRZF010000211">
    <property type="protein sequence ID" value="MFC3862695.1"/>
    <property type="molecule type" value="Genomic_DNA"/>
</dbReference>
<dbReference type="PANTHER" id="PTHR46796">
    <property type="entry name" value="HTH-TYPE TRANSCRIPTIONAL ACTIVATOR RHAS-RELATED"/>
    <property type="match status" value="1"/>
</dbReference>
<dbReference type="Proteomes" id="UP001595748">
    <property type="component" value="Unassembled WGS sequence"/>
</dbReference>
<dbReference type="SUPFAM" id="SSF46689">
    <property type="entry name" value="Homeodomain-like"/>
    <property type="match status" value="1"/>
</dbReference>
<dbReference type="InterPro" id="IPR009057">
    <property type="entry name" value="Homeodomain-like_sf"/>
</dbReference>
<dbReference type="SMART" id="SM00342">
    <property type="entry name" value="HTH_ARAC"/>
    <property type="match status" value="1"/>
</dbReference>
<dbReference type="RefSeq" id="WP_380080635.1">
    <property type="nucleotide sequence ID" value="NZ_JBHRZF010000211.1"/>
</dbReference>
<protein>
    <submittedName>
        <fullName evidence="5">Helix-turn-helix domain-containing protein</fullName>
    </submittedName>
</protein>